<gene>
    <name evidence="1" type="ORF">CLUP02_06113</name>
</gene>
<sequence>MDGHLHLLDLDFKGVEAFASASMNKYPARKKQYVRKRRSGLVRAELGRYCDGQPQPDVEGNKTQSKKPVVPHLPLTWRPSGFLGTHAGHIFCSRQETWTMKMRSVRPVGFEWNRKNNVEERSRCSGGTGRGVAMALIVSRMRFLVGSKLWQAARDENDKRSNPERKLDNAELEWRGSQRLYKGATDTCYVPIQFDRPRCTLQLLAARMARFGSAEVAKSYASMQIQQGTRGEVDIGRTWTTKATSLGVGKALQQSNAVGNGCAIRDMIDPTSMRSGKNTFCGERLRCLLKHPQTRQAQSERAGIKMRRGWVHEQLEALTAIV</sequence>
<proteinExistence type="predicted"/>
<dbReference type="GeneID" id="73340127"/>
<keyword evidence="2" id="KW-1185">Reference proteome</keyword>
<accession>A0A9Q8WFE5</accession>
<organism evidence="1 2">
    <name type="scientific">Colletotrichum lupini</name>
    <dbReference type="NCBI Taxonomy" id="145971"/>
    <lineage>
        <taxon>Eukaryota</taxon>
        <taxon>Fungi</taxon>
        <taxon>Dikarya</taxon>
        <taxon>Ascomycota</taxon>
        <taxon>Pezizomycotina</taxon>
        <taxon>Sordariomycetes</taxon>
        <taxon>Hypocreomycetidae</taxon>
        <taxon>Glomerellales</taxon>
        <taxon>Glomerellaceae</taxon>
        <taxon>Colletotrichum</taxon>
        <taxon>Colletotrichum acutatum species complex</taxon>
    </lineage>
</organism>
<dbReference type="AlphaFoldDB" id="A0A9Q8WFE5"/>
<name>A0A9Q8WFE5_9PEZI</name>
<reference evidence="1" key="1">
    <citation type="journal article" date="2021" name="Mol. Plant Microbe Interact.">
        <title>Complete Genome Sequence of the Plant-Pathogenic Fungus Colletotrichum lupini.</title>
        <authorList>
            <person name="Baroncelli R."/>
            <person name="Pensec F."/>
            <person name="Da Lio D."/>
            <person name="Boufleur T."/>
            <person name="Vicente I."/>
            <person name="Sarrocco S."/>
            <person name="Picot A."/>
            <person name="Baraldi E."/>
            <person name="Sukno S."/>
            <person name="Thon M."/>
            <person name="Le Floch G."/>
        </authorList>
    </citation>
    <scope>NUCLEOTIDE SEQUENCE</scope>
    <source>
        <strain evidence="1">IMI 504893</strain>
    </source>
</reference>
<evidence type="ECO:0000313" key="2">
    <source>
        <dbReference type="Proteomes" id="UP000830671"/>
    </source>
</evidence>
<evidence type="ECO:0000313" key="1">
    <source>
        <dbReference type="EMBL" id="UQC80630.1"/>
    </source>
</evidence>
<dbReference type="KEGG" id="clup:CLUP02_06113"/>
<protein>
    <submittedName>
        <fullName evidence="1">Uncharacterized protein</fullName>
    </submittedName>
</protein>
<dbReference type="RefSeq" id="XP_049142260.1">
    <property type="nucleotide sequence ID" value="XM_049285117.1"/>
</dbReference>
<dbReference type="Proteomes" id="UP000830671">
    <property type="component" value="Chromosome 3"/>
</dbReference>
<dbReference type="EMBL" id="CP019475">
    <property type="protein sequence ID" value="UQC80630.1"/>
    <property type="molecule type" value="Genomic_DNA"/>
</dbReference>